<reference evidence="8" key="1">
    <citation type="submission" date="2022-01" db="EMBL/GenBank/DDBJ databases">
        <title>Nocardioidaceae gen. sp. A5X3R13.</title>
        <authorList>
            <person name="Lopez Marin M.A."/>
            <person name="Uhlik O."/>
        </authorList>
    </citation>
    <scope>NUCLEOTIDE SEQUENCE</scope>
    <source>
        <strain evidence="8">A5X3R13</strain>
    </source>
</reference>
<dbReference type="AlphaFoldDB" id="A0AA46TIF2"/>
<accession>A0AA46TIF2</accession>
<evidence type="ECO:0000256" key="4">
    <source>
        <dbReference type="ARBA" id="ARBA00022989"/>
    </source>
</evidence>
<dbReference type="SUPFAM" id="SSF103481">
    <property type="entry name" value="Multidrug resistance efflux transporter EmrE"/>
    <property type="match status" value="2"/>
</dbReference>
<dbReference type="GO" id="GO:0016020">
    <property type="term" value="C:membrane"/>
    <property type="evidence" value="ECO:0007669"/>
    <property type="project" value="UniProtKB-SubCell"/>
</dbReference>
<evidence type="ECO:0000256" key="1">
    <source>
        <dbReference type="ARBA" id="ARBA00004141"/>
    </source>
</evidence>
<dbReference type="PANTHER" id="PTHR32322">
    <property type="entry name" value="INNER MEMBRANE TRANSPORTER"/>
    <property type="match status" value="1"/>
</dbReference>
<feature type="transmembrane region" description="Helical" evidence="6">
    <location>
        <begin position="116"/>
        <end position="133"/>
    </location>
</feature>
<dbReference type="PANTHER" id="PTHR32322:SF2">
    <property type="entry name" value="EAMA DOMAIN-CONTAINING PROTEIN"/>
    <property type="match status" value="1"/>
</dbReference>
<feature type="transmembrane region" description="Helical" evidence="6">
    <location>
        <begin position="173"/>
        <end position="194"/>
    </location>
</feature>
<feature type="transmembrane region" description="Helical" evidence="6">
    <location>
        <begin position="237"/>
        <end position="259"/>
    </location>
</feature>
<evidence type="ECO:0000313" key="8">
    <source>
        <dbReference type="EMBL" id="UYM05845.1"/>
    </source>
</evidence>
<dbReference type="EMBL" id="CP094970">
    <property type="protein sequence ID" value="UYM05845.1"/>
    <property type="molecule type" value="Genomic_DNA"/>
</dbReference>
<evidence type="ECO:0000256" key="3">
    <source>
        <dbReference type="ARBA" id="ARBA00022692"/>
    </source>
</evidence>
<dbReference type="InterPro" id="IPR037185">
    <property type="entry name" value="EmrE-like"/>
</dbReference>
<dbReference type="KEGG" id="sgrg:L0C25_01840"/>
<name>A0AA46TIF2_9ACTN</name>
<protein>
    <submittedName>
        <fullName evidence="8">DMT family transporter</fullName>
    </submittedName>
</protein>
<evidence type="ECO:0000256" key="5">
    <source>
        <dbReference type="ARBA" id="ARBA00023136"/>
    </source>
</evidence>
<feature type="transmembrane region" description="Helical" evidence="6">
    <location>
        <begin position="266"/>
        <end position="284"/>
    </location>
</feature>
<feature type="domain" description="EamA" evidence="7">
    <location>
        <begin position="1"/>
        <end position="133"/>
    </location>
</feature>
<proteinExistence type="inferred from homology"/>
<dbReference type="Pfam" id="PF00892">
    <property type="entry name" value="EamA"/>
    <property type="match status" value="2"/>
</dbReference>
<evidence type="ECO:0000256" key="2">
    <source>
        <dbReference type="ARBA" id="ARBA00007362"/>
    </source>
</evidence>
<dbReference type="Gene3D" id="1.10.3730.20">
    <property type="match status" value="2"/>
</dbReference>
<dbReference type="InterPro" id="IPR000620">
    <property type="entry name" value="EamA_dom"/>
</dbReference>
<evidence type="ECO:0000259" key="7">
    <source>
        <dbReference type="Pfam" id="PF00892"/>
    </source>
</evidence>
<sequence>MGIALALFSAMSYGTSDVLGGLAARRLSPVRVALIGQVGALCVTGLIMLISTDELPSAADLAWGACSGVGTGLGMAFLFRGISRGAMSVVVPVSAVGGVALPVVVGAVVLGETPPWLTWVGVLIALPALWLISSKPREPVSAARGPVLDGLAASGGIALQYLCLAQAGTHAGLWPILSGRIGAIATVVLAAATFMREPPTTRDRAAASWTALALSVAAGALAATALGAYLFALRTELITVAVVISSLYPVVPVAVGRVILGERLELPQGLGIAAALVSTVLIVIS</sequence>
<dbReference type="InterPro" id="IPR050638">
    <property type="entry name" value="AA-Vitamin_Transporters"/>
</dbReference>
<keyword evidence="3 6" id="KW-0812">Transmembrane</keyword>
<feature type="transmembrane region" description="Helical" evidence="6">
    <location>
        <begin position="32"/>
        <end position="50"/>
    </location>
</feature>
<evidence type="ECO:0000256" key="6">
    <source>
        <dbReference type="SAM" id="Phobius"/>
    </source>
</evidence>
<keyword evidence="9" id="KW-1185">Reference proteome</keyword>
<evidence type="ECO:0000313" key="9">
    <source>
        <dbReference type="Proteomes" id="UP001164390"/>
    </source>
</evidence>
<dbReference type="Proteomes" id="UP001164390">
    <property type="component" value="Chromosome"/>
</dbReference>
<gene>
    <name evidence="8" type="ORF">L0C25_01840</name>
</gene>
<comment type="similarity">
    <text evidence="2">Belongs to the EamA transporter family.</text>
</comment>
<organism evidence="8 9">
    <name type="scientific">Solicola gregarius</name>
    <dbReference type="NCBI Taxonomy" id="2908642"/>
    <lineage>
        <taxon>Bacteria</taxon>
        <taxon>Bacillati</taxon>
        <taxon>Actinomycetota</taxon>
        <taxon>Actinomycetes</taxon>
        <taxon>Propionibacteriales</taxon>
        <taxon>Nocardioidaceae</taxon>
        <taxon>Solicola</taxon>
    </lineage>
</organism>
<feature type="transmembrane region" description="Helical" evidence="6">
    <location>
        <begin position="62"/>
        <end position="82"/>
    </location>
</feature>
<keyword evidence="4 6" id="KW-1133">Transmembrane helix</keyword>
<feature type="transmembrane region" description="Helical" evidence="6">
    <location>
        <begin position="206"/>
        <end position="231"/>
    </location>
</feature>
<feature type="transmembrane region" description="Helical" evidence="6">
    <location>
        <begin position="89"/>
        <end position="110"/>
    </location>
</feature>
<comment type="subcellular location">
    <subcellularLocation>
        <location evidence="1">Membrane</location>
        <topology evidence="1">Multi-pass membrane protein</topology>
    </subcellularLocation>
</comment>
<feature type="domain" description="EamA" evidence="7">
    <location>
        <begin position="184"/>
        <end position="283"/>
    </location>
</feature>
<keyword evidence="5 6" id="KW-0472">Membrane</keyword>
<dbReference type="RefSeq" id="WP_271634675.1">
    <property type="nucleotide sequence ID" value="NZ_CP094970.1"/>
</dbReference>